<dbReference type="InterPro" id="IPR042099">
    <property type="entry name" value="ANL_N_sf"/>
</dbReference>
<dbReference type="Gene3D" id="3.30.300.30">
    <property type="match status" value="1"/>
</dbReference>
<organism evidence="2 3">
    <name type="scientific">Salinarimonas ramus</name>
    <dbReference type="NCBI Taxonomy" id="690164"/>
    <lineage>
        <taxon>Bacteria</taxon>
        <taxon>Pseudomonadati</taxon>
        <taxon>Pseudomonadota</taxon>
        <taxon>Alphaproteobacteria</taxon>
        <taxon>Hyphomicrobiales</taxon>
        <taxon>Salinarimonadaceae</taxon>
        <taxon>Salinarimonas</taxon>
    </lineage>
</organism>
<dbReference type="SUPFAM" id="SSF56801">
    <property type="entry name" value="Acetyl-CoA synthetase-like"/>
    <property type="match status" value="1"/>
</dbReference>
<dbReference type="Gene3D" id="3.40.50.12780">
    <property type="entry name" value="N-terminal domain of ligase-like"/>
    <property type="match status" value="1"/>
</dbReference>
<accession>A0A917Q9E6</accession>
<name>A0A917Q9E6_9HYPH</name>
<dbReference type="PANTHER" id="PTHR43845:SF1">
    <property type="entry name" value="BLR5969 PROTEIN"/>
    <property type="match status" value="1"/>
</dbReference>
<evidence type="ECO:0000259" key="1">
    <source>
        <dbReference type="Pfam" id="PF00501"/>
    </source>
</evidence>
<dbReference type="EMBL" id="BMMF01000006">
    <property type="protein sequence ID" value="GGK36283.1"/>
    <property type="molecule type" value="Genomic_DNA"/>
</dbReference>
<sequence>MSEFHDARDTQDPAARERDLFARLPGVLEAALRAPGWRRHLGQVDPAGVGTREALARLPVLRKSDLPRLQKESPPFGGFLPDGTHGLPHLFTSPGPIYEPEGEGPDPWRAARGLHAIGLRPGDIVLNTFSYHLTPGGFIMDSGARALGCSVIPAGPGNTEAQLDLIETLRPVAYAGTPDFLKILLDAAAEKGRDASSLTKAVVSGAAFPKSLQTELAQRGIVARQAYATADIGFIAYETPAPEGMIVNEDVILEIVGPDGLPVAPGEVGEIVVTTLEPRHPVIRLALGDLTAALTEPSPCGRTGMRIKGWMGRADQTTKVKGMFVRPEQVAEIARRHPEIGRARLVVRRVGEADAMTLDAEVADAAAATPALKDAIAATLQAVTKLRGEVALVAAGSLPDDGKAIVDERKWD</sequence>
<keyword evidence="2" id="KW-0436">Ligase</keyword>
<evidence type="ECO:0000313" key="3">
    <source>
        <dbReference type="Proteomes" id="UP000600449"/>
    </source>
</evidence>
<protein>
    <submittedName>
        <fullName evidence="2">Phenylacetate--CoA ligase</fullName>
    </submittedName>
</protein>
<proteinExistence type="predicted"/>
<dbReference type="GO" id="GO:0016874">
    <property type="term" value="F:ligase activity"/>
    <property type="evidence" value="ECO:0007669"/>
    <property type="project" value="UniProtKB-KW"/>
</dbReference>
<reference evidence="2 3" key="1">
    <citation type="journal article" date="2014" name="Int. J. Syst. Evol. Microbiol.">
        <title>Complete genome sequence of Corynebacterium casei LMG S-19264T (=DSM 44701T), isolated from a smear-ripened cheese.</title>
        <authorList>
            <consortium name="US DOE Joint Genome Institute (JGI-PGF)"/>
            <person name="Walter F."/>
            <person name="Albersmeier A."/>
            <person name="Kalinowski J."/>
            <person name="Ruckert C."/>
        </authorList>
    </citation>
    <scope>NUCLEOTIDE SEQUENCE [LARGE SCALE GENOMIC DNA]</scope>
    <source>
        <strain evidence="2 3">CGMCC 1.9161</strain>
    </source>
</reference>
<gene>
    <name evidence="2" type="ORF">GCM10011322_24100</name>
</gene>
<feature type="domain" description="AMP-dependent synthetase/ligase" evidence="1">
    <location>
        <begin position="118"/>
        <end position="274"/>
    </location>
</feature>
<keyword evidence="3" id="KW-1185">Reference proteome</keyword>
<evidence type="ECO:0000313" key="2">
    <source>
        <dbReference type="EMBL" id="GGK36283.1"/>
    </source>
</evidence>
<dbReference type="PANTHER" id="PTHR43845">
    <property type="entry name" value="BLR5969 PROTEIN"/>
    <property type="match status" value="1"/>
</dbReference>
<dbReference type="InterPro" id="IPR000873">
    <property type="entry name" value="AMP-dep_synth/lig_dom"/>
</dbReference>
<dbReference type="InterPro" id="IPR045851">
    <property type="entry name" value="AMP-bd_C_sf"/>
</dbReference>
<dbReference type="AlphaFoldDB" id="A0A917Q9E6"/>
<comment type="caution">
    <text evidence="2">The sequence shown here is derived from an EMBL/GenBank/DDBJ whole genome shotgun (WGS) entry which is preliminary data.</text>
</comment>
<dbReference type="Proteomes" id="UP000600449">
    <property type="component" value="Unassembled WGS sequence"/>
</dbReference>
<dbReference type="RefSeq" id="WP_188913213.1">
    <property type="nucleotide sequence ID" value="NZ_BMMF01000006.1"/>
</dbReference>
<dbReference type="Pfam" id="PF00501">
    <property type="entry name" value="AMP-binding"/>
    <property type="match status" value="1"/>
</dbReference>